<evidence type="ECO:0000256" key="10">
    <source>
        <dbReference type="ARBA" id="ARBA00030772"/>
    </source>
</evidence>
<dbReference type="RefSeq" id="WP_250749139.1">
    <property type="nucleotide sequence ID" value="NZ_CP098401.1"/>
</dbReference>
<evidence type="ECO:0000256" key="1">
    <source>
        <dbReference type="ARBA" id="ARBA00004533"/>
    </source>
</evidence>
<dbReference type="EMBL" id="CP098401">
    <property type="protein sequence ID" value="URW74579.1"/>
    <property type="molecule type" value="Genomic_DNA"/>
</dbReference>
<evidence type="ECO:0000256" key="6">
    <source>
        <dbReference type="ARBA" id="ARBA00022519"/>
    </source>
</evidence>
<dbReference type="Pfam" id="PF01203">
    <property type="entry name" value="T2SSN"/>
    <property type="match status" value="1"/>
</dbReference>
<organism evidence="11 12">
    <name type="scientific">Sphingomonas donggukensis</name>
    <dbReference type="NCBI Taxonomy" id="2949093"/>
    <lineage>
        <taxon>Bacteria</taxon>
        <taxon>Pseudomonadati</taxon>
        <taxon>Pseudomonadota</taxon>
        <taxon>Alphaproteobacteria</taxon>
        <taxon>Sphingomonadales</taxon>
        <taxon>Sphingomonadaceae</taxon>
        <taxon>Sphingomonas</taxon>
    </lineage>
</organism>
<keyword evidence="4" id="KW-0813">Transport</keyword>
<comment type="similarity">
    <text evidence="2">Belongs to the GSP N family.</text>
</comment>
<evidence type="ECO:0000256" key="5">
    <source>
        <dbReference type="ARBA" id="ARBA00022475"/>
    </source>
</evidence>
<comment type="subcellular location">
    <subcellularLocation>
        <location evidence="1">Cell inner membrane</location>
    </subcellularLocation>
</comment>
<evidence type="ECO:0000256" key="8">
    <source>
        <dbReference type="ARBA" id="ARBA00022927"/>
    </source>
</evidence>
<keyword evidence="8" id="KW-0653">Protein transport</keyword>
<sequence length="209" mass="21490">MIATIPASAVVDDGAWRTGVGGTIWNGEVGLAGGSRLEWEWAPLRSLVNLAFAVDWRATGSDTNLGGRALVGPSSTTVDAMSGSADSTLLQAIQPDLPFTCDMRMQMDFPRAKLGGSGQMAQGTLTSDLGSCTPKRGGAPTSVAPLILTAEHVGDISRLRLAPATQRRRTLMTITLSESGTVDIGMTPEGAAALPFVGLPPGASIKGAI</sequence>
<keyword evidence="5" id="KW-1003">Cell membrane</keyword>
<evidence type="ECO:0000256" key="4">
    <source>
        <dbReference type="ARBA" id="ARBA00022448"/>
    </source>
</evidence>
<name>A0ABY4TQA7_9SPHN</name>
<proteinExistence type="inferred from homology"/>
<keyword evidence="7" id="KW-0812">Transmembrane</keyword>
<evidence type="ECO:0000313" key="11">
    <source>
        <dbReference type="EMBL" id="URW74579.1"/>
    </source>
</evidence>
<evidence type="ECO:0000256" key="7">
    <source>
        <dbReference type="ARBA" id="ARBA00022692"/>
    </source>
</evidence>
<accession>A0ABY4TQA7</accession>
<gene>
    <name evidence="11" type="ORF">M9980_08305</name>
</gene>
<keyword evidence="6" id="KW-0997">Cell inner membrane</keyword>
<reference evidence="11" key="1">
    <citation type="submission" date="2022-05" db="EMBL/GenBank/DDBJ databases">
        <title>Sphingomonas sp. strain RMG20 Genome sequencing and assembly.</title>
        <authorList>
            <person name="Kim I."/>
        </authorList>
    </citation>
    <scope>NUCLEOTIDE SEQUENCE</scope>
    <source>
        <strain evidence="11">RMG20</strain>
    </source>
</reference>
<evidence type="ECO:0000256" key="2">
    <source>
        <dbReference type="ARBA" id="ARBA00007208"/>
    </source>
</evidence>
<keyword evidence="9" id="KW-0472">Membrane</keyword>
<evidence type="ECO:0000256" key="3">
    <source>
        <dbReference type="ARBA" id="ARBA00021563"/>
    </source>
</evidence>
<evidence type="ECO:0000256" key="9">
    <source>
        <dbReference type="ARBA" id="ARBA00023136"/>
    </source>
</evidence>
<dbReference type="InterPro" id="IPR022792">
    <property type="entry name" value="T2SS_protein-GspN"/>
</dbReference>
<protein>
    <recommendedName>
        <fullName evidence="3">Type II secretion system protein N</fullName>
    </recommendedName>
    <alternativeName>
        <fullName evidence="10">General secretion pathway protein N</fullName>
    </alternativeName>
</protein>
<keyword evidence="12" id="KW-1185">Reference proteome</keyword>
<evidence type="ECO:0000313" key="12">
    <source>
        <dbReference type="Proteomes" id="UP001055580"/>
    </source>
</evidence>
<dbReference type="Proteomes" id="UP001055580">
    <property type="component" value="Chromosome"/>
</dbReference>